<keyword evidence="3" id="KW-0820">tRNA-binding</keyword>
<evidence type="ECO:0000256" key="6">
    <source>
        <dbReference type="ARBA" id="ARBA00022694"/>
    </source>
</evidence>
<evidence type="ECO:0000313" key="13">
    <source>
        <dbReference type="EMBL" id="CAB4631990.1"/>
    </source>
</evidence>
<evidence type="ECO:0000313" key="14">
    <source>
        <dbReference type="EMBL" id="CAB4862493.1"/>
    </source>
</evidence>
<dbReference type="GO" id="GO:0000049">
    <property type="term" value="F:tRNA binding"/>
    <property type="evidence" value="ECO:0007669"/>
    <property type="project" value="UniProtKB-KW"/>
</dbReference>
<dbReference type="PIRSF" id="PIRSF006621">
    <property type="entry name" value="Dus"/>
    <property type="match status" value="1"/>
</dbReference>
<dbReference type="InterPro" id="IPR004652">
    <property type="entry name" value="DusB-like"/>
</dbReference>
<evidence type="ECO:0000256" key="8">
    <source>
        <dbReference type="ARBA" id="ARBA00022884"/>
    </source>
</evidence>
<evidence type="ECO:0000256" key="5">
    <source>
        <dbReference type="ARBA" id="ARBA00022643"/>
    </source>
</evidence>
<dbReference type="PANTHER" id="PTHR45846:SF1">
    <property type="entry name" value="TRNA-DIHYDROURIDINE(47) SYNTHASE [NAD(P)(+)]-LIKE"/>
    <property type="match status" value="1"/>
</dbReference>
<evidence type="ECO:0000256" key="4">
    <source>
        <dbReference type="ARBA" id="ARBA00022630"/>
    </source>
</evidence>
<dbReference type="GO" id="GO:0017150">
    <property type="term" value="F:tRNA dihydrouridine synthase activity"/>
    <property type="evidence" value="ECO:0007669"/>
    <property type="project" value="InterPro"/>
</dbReference>
<evidence type="ECO:0000256" key="10">
    <source>
        <dbReference type="ARBA" id="ARBA00048205"/>
    </source>
</evidence>
<evidence type="ECO:0000256" key="2">
    <source>
        <dbReference type="ARBA" id="ARBA00002790"/>
    </source>
</evidence>
<evidence type="ECO:0000256" key="1">
    <source>
        <dbReference type="ARBA" id="ARBA00001917"/>
    </source>
</evidence>
<dbReference type="InterPro" id="IPR024036">
    <property type="entry name" value="tRNA-dHydroUridine_Synthase_C"/>
</dbReference>
<dbReference type="InterPro" id="IPR018517">
    <property type="entry name" value="tRNA_hU_synthase_CS"/>
</dbReference>
<dbReference type="SUPFAM" id="SSF51395">
    <property type="entry name" value="FMN-linked oxidoreductases"/>
    <property type="match status" value="1"/>
</dbReference>
<evidence type="ECO:0000259" key="12">
    <source>
        <dbReference type="Pfam" id="PF01207"/>
    </source>
</evidence>
<dbReference type="NCBIfam" id="TIGR00737">
    <property type="entry name" value="nifR3_yhdG"/>
    <property type="match status" value="1"/>
</dbReference>
<feature type="domain" description="DUS-like FMN-binding" evidence="12">
    <location>
        <begin position="22"/>
        <end position="332"/>
    </location>
</feature>
<dbReference type="GO" id="GO:0050660">
    <property type="term" value="F:flavin adenine dinucleotide binding"/>
    <property type="evidence" value="ECO:0007669"/>
    <property type="project" value="InterPro"/>
</dbReference>
<organism evidence="13">
    <name type="scientific">freshwater metagenome</name>
    <dbReference type="NCBI Taxonomy" id="449393"/>
    <lineage>
        <taxon>unclassified sequences</taxon>
        <taxon>metagenomes</taxon>
        <taxon>ecological metagenomes</taxon>
    </lineage>
</organism>
<evidence type="ECO:0000256" key="11">
    <source>
        <dbReference type="ARBA" id="ARBA00048802"/>
    </source>
</evidence>
<evidence type="ECO:0000256" key="9">
    <source>
        <dbReference type="ARBA" id="ARBA00023002"/>
    </source>
</evidence>
<keyword evidence="5" id="KW-0288">FMN</keyword>
<gene>
    <name evidence="13" type="ORF">UFOPK2132_00294</name>
    <name evidence="14" type="ORF">UFOPK3389_00300</name>
</gene>
<dbReference type="AlphaFoldDB" id="A0A6J6J552"/>
<dbReference type="InterPro" id="IPR001269">
    <property type="entry name" value="DUS_fam"/>
</dbReference>
<comment type="cofactor">
    <cofactor evidence="1">
        <name>FMN</name>
        <dbReference type="ChEBI" id="CHEBI:58210"/>
    </cofactor>
</comment>
<evidence type="ECO:0000256" key="3">
    <source>
        <dbReference type="ARBA" id="ARBA00022555"/>
    </source>
</evidence>
<proteinExistence type="predicted"/>
<accession>A0A6J6J552</accession>
<protein>
    <submittedName>
        <fullName evidence="13">Unannotated protein</fullName>
    </submittedName>
</protein>
<dbReference type="Pfam" id="PF01207">
    <property type="entry name" value="Dus"/>
    <property type="match status" value="1"/>
</dbReference>
<keyword evidence="8" id="KW-0694">RNA-binding</keyword>
<keyword evidence="9" id="KW-0560">Oxidoreductase</keyword>
<dbReference type="EMBL" id="CAEZVU010000032">
    <property type="protein sequence ID" value="CAB4631990.1"/>
    <property type="molecule type" value="Genomic_DNA"/>
</dbReference>
<reference evidence="13" key="1">
    <citation type="submission" date="2020-05" db="EMBL/GenBank/DDBJ databases">
        <authorList>
            <person name="Chiriac C."/>
            <person name="Salcher M."/>
            <person name="Ghai R."/>
            <person name="Kavagutti S V."/>
        </authorList>
    </citation>
    <scope>NUCLEOTIDE SEQUENCE</scope>
</reference>
<dbReference type="Gene3D" id="1.10.1200.80">
    <property type="entry name" value="Putative flavin oxidoreducatase, domain 2"/>
    <property type="match status" value="1"/>
</dbReference>
<comment type="catalytic activity">
    <reaction evidence="10">
        <text>a 5,6-dihydrouridine in tRNA + NADP(+) = a uridine in tRNA + NADPH + H(+)</text>
        <dbReference type="Rhea" id="RHEA:23624"/>
        <dbReference type="Rhea" id="RHEA-COMP:13339"/>
        <dbReference type="Rhea" id="RHEA-COMP:13887"/>
        <dbReference type="ChEBI" id="CHEBI:15378"/>
        <dbReference type="ChEBI" id="CHEBI:57783"/>
        <dbReference type="ChEBI" id="CHEBI:58349"/>
        <dbReference type="ChEBI" id="CHEBI:65315"/>
        <dbReference type="ChEBI" id="CHEBI:74443"/>
    </reaction>
</comment>
<evidence type="ECO:0000256" key="7">
    <source>
        <dbReference type="ARBA" id="ARBA00022857"/>
    </source>
</evidence>
<dbReference type="EMBL" id="CAFBLL010000034">
    <property type="protein sequence ID" value="CAB4862493.1"/>
    <property type="molecule type" value="Genomic_DNA"/>
</dbReference>
<comment type="catalytic activity">
    <reaction evidence="11">
        <text>a 5,6-dihydrouridine in tRNA + NAD(+) = a uridine in tRNA + NADH + H(+)</text>
        <dbReference type="Rhea" id="RHEA:54452"/>
        <dbReference type="Rhea" id="RHEA-COMP:13339"/>
        <dbReference type="Rhea" id="RHEA-COMP:13887"/>
        <dbReference type="ChEBI" id="CHEBI:15378"/>
        <dbReference type="ChEBI" id="CHEBI:57540"/>
        <dbReference type="ChEBI" id="CHEBI:57945"/>
        <dbReference type="ChEBI" id="CHEBI:65315"/>
        <dbReference type="ChEBI" id="CHEBI:74443"/>
    </reaction>
</comment>
<name>A0A6J6J552_9ZZZZ</name>
<keyword evidence="7" id="KW-0521">NADP</keyword>
<dbReference type="InterPro" id="IPR035587">
    <property type="entry name" value="DUS-like_FMN-bd"/>
</dbReference>
<sequence>MQAQTKPALSYGNIAIDVPVVLAPMAGITNTAYRRLCQGFGGGLYVSEMVTSRALVERTEESMRLIGHHESEKVRSVQLYGVDPKTIADAVTMLVSEDRADHIDLNFGCPVPKVTRKGGGAALPWKQDLFQAIVQNAVKAAGEIPVTVKMRKGIDANHLTFLESGKAARDAGVAAVALHGRTAADYYSGKADWDAIAELRAALPDVQVLGNGDIWSAQDAVNMMKQTGVDGVVVGRGCLGRPWLFADLENAFRSYLENPNANINYSQVQPNLGEVADTFKKHAELLVEFFGDELRACRDIRKHVAWYFKGYPVGGSLRAALASVETLTHMDELLGTLDRGMPYPGDEAEGPRGRAGGMKSCALPEHWLDSRELGDSARASLLEAELSVSGG</sequence>
<comment type="function">
    <text evidence="2">Catalyzes the synthesis of 5,6-dihydrouridine (D), a modified base found in the D-loop of most tRNAs, via the reduction of the C5-C6 double bond in target uridines.</text>
</comment>
<dbReference type="PANTHER" id="PTHR45846">
    <property type="entry name" value="TRNA-DIHYDROURIDINE(47) SYNTHASE [NAD(P)(+)]-LIKE"/>
    <property type="match status" value="1"/>
</dbReference>
<dbReference type="PROSITE" id="PS01136">
    <property type="entry name" value="UPF0034"/>
    <property type="match status" value="1"/>
</dbReference>
<dbReference type="Gene3D" id="3.20.20.70">
    <property type="entry name" value="Aldolase class I"/>
    <property type="match status" value="1"/>
</dbReference>
<dbReference type="InterPro" id="IPR013785">
    <property type="entry name" value="Aldolase_TIM"/>
</dbReference>
<dbReference type="CDD" id="cd02801">
    <property type="entry name" value="DUS_like_FMN"/>
    <property type="match status" value="1"/>
</dbReference>
<keyword evidence="6" id="KW-0819">tRNA processing</keyword>
<keyword evidence="4" id="KW-0285">Flavoprotein</keyword>